<organism evidence="10 11">
    <name type="scientific">Clostridium cochlearium</name>
    <dbReference type="NCBI Taxonomy" id="1494"/>
    <lineage>
        <taxon>Bacteria</taxon>
        <taxon>Bacillati</taxon>
        <taxon>Bacillota</taxon>
        <taxon>Clostridia</taxon>
        <taxon>Eubacteriales</taxon>
        <taxon>Clostridiaceae</taxon>
        <taxon>Clostridium</taxon>
    </lineage>
</organism>
<evidence type="ECO:0000256" key="4">
    <source>
        <dbReference type="ARBA" id="ARBA00022723"/>
    </source>
</evidence>
<dbReference type="Gene3D" id="3.40.140.10">
    <property type="entry name" value="Cytidine Deaminase, domain 2"/>
    <property type="match status" value="1"/>
</dbReference>
<feature type="binding site" evidence="8">
    <location>
        <position position="51"/>
    </location>
    <ligand>
        <name>Zn(2+)</name>
        <dbReference type="ChEBI" id="CHEBI:29105"/>
        <note>catalytic</note>
    </ligand>
</feature>
<evidence type="ECO:0000256" key="7">
    <source>
        <dbReference type="ARBA" id="ARBA00048045"/>
    </source>
</evidence>
<evidence type="ECO:0000256" key="3">
    <source>
        <dbReference type="ARBA" id="ARBA00022694"/>
    </source>
</evidence>
<comment type="cofactor">
    <cofactor evidence="8">
        <name>Zn(2+)</name>
        <dbReference type="ChEBI" id="CHEBI:29105"/>
    </cofactor>
    <text evidence="8">Binds 1 zinc ion per subunit.</text>
</comment>
<comment type="catalytic activity">
    <reaction evidence="7 8">
        <text>adenosine(34) in tRNA + H2O + H(+) = inosine(34) in tRNA + NH4(+)</text>
        <dbReference type="Rhea" id="RHEA:43168"/>
        <dbReference type="Rhea" id="RHEA-COMP:10373"/>
        <dbReference type="Rhea" id="RHEA-COMP:10374"/>
        <dbReference type="ChEBI" id="CHEBI:15377"/>
        <dbReference type="ChEBI" id="CHEBI:15378"/>
        <dbReference type="ChEBI" id="CHEBI:28938"/>
        <dbReference type="ChEBI" id="CHEBI:74411"/>
        <dbReference type="ChEBI" id="CHEBI:82852"/>
        <dbReference type="EC" id="3.5.4.33"/>
    </reaction>
</comment>
<keyword evidence="4 8" id="KW-0479">Metal-binding</keyword>
<reference evidence="10 11" key="1">
    <citation type="submission" date="2018-06" db="EMBL/GenBank/DDBJ databases">
        <authorList>
            <consortium name="Pathogen Informatics"/>
            <person name="Doyle S."/>
        </authorList>
    </citation>
    <scope>NUCLEOTIDE SEQUENCE [LARGE SCALE GENOMIC DNA]</scope>
    <source>
        <strain evidence="10 11">NCTC13028</strain>
    </source>
</reference>
<evidence type="ECO:0000256" key="8">
    <source>
        <dbReference type="HAMAP-Rule" id="MF_00972"/>
    </source>
</evidence>
<dbReference type="HAMAP" id="MF_00972">
    <property type="entry name" value="tRNA_aden_deaminase"/>
    <property type="match status" value="1"/>
</dbReference>
<comment type="subunit">
    <text evidence="2 8">Homodimer.</text>
</comment>
<dbReference type="PANTHER" id="PTHR11079:SF202">
    <property type="entry name" value="TRNA-SPECIFIC ADENOSINE DEAMINASE"/>
    <property type="match status" value="1"/>
</dbReference>
<dbReference type="SUPFAM" id="SSF53927">
    <property type="entry name" value="Cytidine deaminase-like"/>
    <property type="match status" value="1"/>
</dbReference>
<dbReference type="PROSITE" id="PS00903">
    <property type="entry name" value="CYT_DCMP_DEAMINASES_1"/>
    <property type="match status" value="1"/>
</dbReference>
<evidence type="ECO:0000313" key="10">
    <source>
        <dbReference type="EMBL" id="SQB35024.1"/>
    </source>
</evidence>
<keyword evidence="6 8" id="KW-0862">Zinc</keyword>
<dbReference type="GO" id="GO:0008270">
    <property type="term" value="F:zinc ion binding"/>
    <property type="evidence" value="ECO:0007669"/>
    <property type="project" value="UniProtKB-UniRule"/>
</dbReference>
<comment type="function">
    <text evidence="8">Catalyzes the deamination of adenosine to inosine at the wobble position 34 of tRNA(Arg2).</text>
</comment>
<evidence type="ECO:0000259" key="9">
    <source>
        <dbReference type="PROSITE" id="PS51747"/>
    </source>
</evidence>
<dbReference type="Pfam" id="PF14437">
    <property type="entry name" value="MafB19-deam"/>
    <property type="match status" value="1"/>
</dbReference>
<dbReference type="InterPro" id="IPR002125">
    <property type="entry name" value="CMP_dCMP_dom"/>
</dbReference>
<accession>A0A2X2W3F3</accession>
<dbReference type="GO" id="GO:0052717">
    <property type="term" value="F:tRNA-specific adenosine-34 deaminase activity"/>
    <property type="evidence" value="ECO:0007669"/>
    <property type="project" value="UniProtKB-UniRule"/>
</dbReference>
<dbReference type="RefSeq" id="WP_096636326.1">
    <property type="nucleotide sequence ID" value="NZ_JAHLNT010000022.1"/>
</dbReference>
<dbReference type="PANTHER" id="PTHR11079">
    <property type="entry name" value="CYTOSINE DEAMINASE FAMILY MEMBER"/>
    <property type="match status" value="1"/>
</dbReference>
<evidence type="ECO:0000256" key="2">
    <source>
        <dbReference type="ARBA" id="ARBA00011738"/>
    </source>
</evidence>
<name>A0A2X2W3F3_CLOCO</name>
<gene>
    <name evidence="8 10" type="primary">tadA</name>
    <name evidence="10" type="ORF">NCTC13028_01628</name>
</gene>
<feature type="domain" description="CMP/dCMP-type deaminase" evidence="9">
    <location>
        <begin position="1"/>
        <end position="111"/>
    </location>
</feature>
<dbReference type="InterPro" id="IPR016193">
    <property type="entry name" value="Cytidine_deaminase-like"/>
</dbReference>
<keyword evidence="3 8" id="KW-0819">tRNA processing</keyword>
<dbReference type="GO" id="GO:0002100">
    <property type="term" value="P:tRNA wobble adenosine to inosine editing"/>
    <property type="evidence" value="ECO:0007669"/>
    <property type="project" value="UniProtKB-UniRule"/>
</dbReference>
<keyword evidence="5 8" id="KW-0378">Hydrolase</keyword>
<dbReference type="AlphaFoldDB" id="A0A2X2W3F3"/>
<feature type="binding site" evidence="8">
    <location>
        <position position="81"/>
    </location>
    <ligand>
        <name>Zn(2+)</name>
        <dbReference type="ChEBI" id="CHEBI:29105"/>
        <note>catalytic</note>
    </ligand>
</feature>
<sequence>MIKYFMKEAVLEAKKALNVNEVPIGAIVVKENKIIGRGYNLVETLNDPLAHAEIIAIEQACKKINNWRLSECHMYVTLEPCPMCAGAIVRSRISKVYIGTFDPNSGACGSVINLLQNDYLNTNIEVNWLYDKESSILLKEFFYNRR</sequence>
<dbReference type="PROSITE" id="PS51747">
    <property type="entry name" value="CYT_DCMP_DEAMINASES_2"/>
    <property type="match status" value="1"/>
</dbReference>
<proteinExistence type="inferred from homology"/>
<comment type="similarity">
    <text evidence="1">Belongs to the cytidine and deoxycytidylate deaminase family. ADAT2 subfamily.</text>
</comment>
<dbReference type="EMBL" id="UAWC01000022">
    <property type="protein sequence ID" value="SQB35024.1"/>
    <property type="molecule type" value="Genomic_DNA"/>
</dbReference>
<dbReference type="Proteomes" id="UP000250223">
    <property type="component" value="Unassembled WGS sequence"/>
</dbReference>
<dbReference type="InterPro" id="IPR028883">
    <property type="entry name" value="tRNA_aden_deaminase"/>
</dbReference>
<dbReference type="InterPro" id="IPR016192">
    <property type="entry name" value="APOBEC/CMP_deaminase_Zn-bd"/>
</dbReference>
<evidence type="ECO:0000313" key="11">
    <source>
        <dbReference type="Proteomes" id="UP000250223"/>
    </source>
</evidence>
<feature type="binding site" evidence="8">
    <location>
        <position position="84"/>
    </location>
    <ligand>
        <name>Zn(2+)</name>
        <dbReference type="ChEBI" id="CHEBI:29105"/>
        <note>catalytic</note>
    </ligand>
</feature>
<protein>
    <recommendedName>
        <fullName evidence="8">tRNA-specific adenosine deaminase</fullName>
        <ecNumber evidence="8">3.5.4.33</ecNumber>
    </recommendedName>
</protein>
<dbReference type="CDD" id="cd01285">
    <property type="entry name" value="nucleoside_deaminase"/>
    <property type="match status" value="1"/>
</dbReference>
<dbReference type="InterPro" id="IPR058535">
    <property type="entry name" value="MafB19-deam"/>
</dbReference>
<evidence type="ECO:0000256" key="5">
    <source>
        <dbReference type="ARBA" id="ARBA00022801"/>
    </source>
</evidence>
<evidence type="ECO:0000256" key="6">
    <source>
        <dbReference type="ARBA" id="ARBA00022833"/>
    </source>
</evidence>
<dbReference type="EC" id="3.5.4.33" evidence="8"/>
<evidence type="ECO:0000256" key="1">
    <source>
        <dbReference type="ARBA" id="ARBA00010669"/>
    </source>
</evidence>
<feature type="active site" description="Proton donor" evidence="8">
    <location>
        <position position="53"/>
    </location>
</feature>